<evidence type="ECO:0000313" key="2">
    <source>
        <dbReference type="Proteomes" id="UP000029643"/>
    </source>
</evidence>
<reference evidence="1" key="1">
    <citation type="journal article" date="2014" name="Genome Announc.">
        <title>Draft Genome Sequences of Marine Flavobacterium Algibacter lectus Strains SS8 and NR4.</title>
        <authorList>
            <person name="Takatani N."/>
            <person name="Nakanishi M."/>
            <person name="Meirelles P."/>
            <person name="Mino S."/>
            <person name="Suda W."/>
            <person name="Oshima K."/>
            <person name="Hattori M."/>
            <person name="Ohkuma M."/>
            <person name="Hosokawa M."/>
            <person name="Miyashita K."/>
            <person name="Thompson F.L."/>
            <person name="Niwa A."/>
            <person name="Sawabe T."/>
            <person name="Sawabe T."/>
        </authorList>
    </citation>
    <scope>NUCLEOTIDE SEQUENCE [LARGE SCALE GENOMIC DNA]</scope>
    <source>
        <strain evidence="1">JCM 19274</strain>
    </source>
</reference>
<proteinExistence type="predicted"/>
<name>A0A090WLJ7_9FLAO</name>
<organism evidence="1 2">
    <name type="scientific">Algibacter lectus</name>
    <dbReference type="NCBI Taxonomy" id="221126"/>
    <lineage>
        <taxon>Bacteria</taxon>
        <taxon>Pseudomonadati</taxon>
        <taxon>Bacteroidota</taxon>
        <taxon>Flavobacteriia</taxon>
        <taxon>Flavobacteriales</taxon>
        <taxon>Flavobacteriaceae</taxon>
        <taxon>Algibacter</taxon>
    </lineage>
</organism>
<gene>
    <name evidence="1" type="ORF">JCM19274_5648</name>
</gene>
<accession>A0A090WLJ7</accession>
<dbReference type="Proteomes" id="UP000029643">
    <property type="component" value="Unassembled WGS sequence"/>
</dbReference>
<comment type="caution">
    <text evidence="1">The sequence shown here is derived from an EMBL/GenBank/DDBJ whole genome shotgun (WGS) entry which is preliminary data.</text>
</comment>
<evidence type="ECO:0000313" key="1">
    <source>
        <dbReference type="EMBL" id="GAL77935.1"/>
    </source>
</evidence>
<dbReference type="AlphaFoldDB" id="A0A090WLJ7"/>
<dbReference type="EMBL" id="BBNU01000001">
    <property type="protein sequence ID" value="GAL77935.1"/>
    <property type="molecule type" value="Genomic_DNA"/>
</dbReference>
<sequence>MLEIVALLELFCVVATISTQKSDFGKPAHWGGTPLQTTC</sequence>
<protein>
    <submittedName>
        <fullName evidence="1">Uncharacterized protein</fullName>
    </submittedName>
</protein>